<dbReference type="OrthoDB" id="3786931at2759"/>
<comment type="caution">
    <text evidence="2">The sequence shown here is derived from an EMBL/GenBank/DDBJ whole genome shotgun (WGS) entry which is preliminary data.</text>
</comment>
<proteinExistence type="predicted"/>
<reference evidence="2" key="1">
    <citation type="submission" date="2022-12" db="EMBL/GenBank/DDBJ databases">
        <authorList>
            <person name="Petersen C."/>
        </authorList>
    </citation>
    <scope>NUCLEOTIDE SEQUENCE</scope>
    <source>
        <strain evidence="2">IBT 29677</strain>
    </source>
</reference>
<dbReference type="Proteomes" id="UP001147747">
    <property type="component" value="Unassembled WGS sequence"/>
</dbReference>
<evidence type="ECO:0000313" key="2">
    <source>
        <dbReference type="EMBL" id="KAJ5378456.1"/>
    </source>
</evidence>
<feature type="region of interest" description="Disordered" evidence="1">
    <location>
        <begin position="279"/>
        <end position="314"/>
    </location>
</feature>
<feature type="compositionally biased region" description="Basic and acidic residues" evidence="1">
    <location>
        <begin position="251"/>
        <end position="260"/>
    </location>
</feature>
<feature type="region of interest" description="Disordered" evidence="1">
    <location>
        <begin position="374"/>
        <end position="445"/>
    </location>
</feature>
<gene>
    <name evidence="2" type="ORF">N7509_011575</name>
</gene>
<dbReference type="RefSeq" id="XP_056482242.1">
    <property type="nucleotide sequence ID" value="XM_056636212.1"/>
</dbReference>
<feature type="compositionally biased region" description="Acidic residues" evidence="1">
    <location>
        <begin position="421"/>
        <end position="436"/>
    </location>
</feature>
<feature type="region of interest" description="Disordered" evidence="1">
    <location>
        <begin position="234"/>
        <end position="260"/>
    </location>
</feature>
<evidence type="ECO:0000256" key="1">
    <source>
        <dbReference type="SAM" id="MobiDB-lite"/>
    </source>
</evidence>
<organism evidence="2 3">
    <name type="scientific">Penicillium cosmopolitanum</name>
    <dbReference type="NCBI Taxonomy" id="1131564"/>
    <lineage>
        <taxon>Eukaryota</taxon>
        <taxon>Fungi</taxon>
        <taxon>Dikarya</taxon>
        <taxon>Ascomycota</taxon>
        <taxon>Pezizomycotina</taxon>
        <taxon>Eurotiomycetes</taxon>
        <taxon>Eurotiomycetidae</taxon>
        <taxon>Eurotiales</taxon>
        <taxon>Aspergillaceae</taxon>
        <taxon>Penicillium</taxon>
    </lineage>
</organism>
<dbReference type="AlphaFoldDB" id="A0A9W9SH01"/>
<reference evidence="2" key="2">
    <citation type="journal article" date="2023" name="IMA Fungus">
        <title>Comparative genomic study of the Penicillium genus elucidates a diverse pangenome and 15 lateral gene transfer events.</title>
        <authorList>
            <person name="Petersen C."/>
            <person name="Sorensen T."/>
            <person name="Nielsen M.R."/>
            <person name="Sondergaard T.E."/>
            <person name="Sorensen J.L."/>
            <person name="Fitzpatrick D.A."/>
            <person name="Frisvad J.C."/>
            <person name="Nielsen K.L."/>
        </authorList>
    </citation>
    <scope>NUCLEOTIDE SEQUENCE</scope>
    <source>
        <strain evidence="2">IBT 29677</strain>
    </source>
</reference>
<accession>A0A9W9SH01</accession>
<feature type="compositionally biased region" description="Polar residues" evidence="1">
    <location>
        <begin position="285"/>
        <end position="294"/>
    </location>
</feature>
<protein>
    <submittedName>
        <fullName evidence="2">Uncharacterized protein</fullName>
    </submittedName>
</protein>
<dbReference type="GeneID" id="81375192"/>
<sequence length="461" mass="52622">MPSSLRRTTKAESHPRSVNMLDRSELKMLTQILHLDNTDLMKIAFRPQIERLIQNLPKRLRRPRPLSLSFKQLPSTFCDLHLPLNADLISHIFLFVQIEVTQHFILFEKFPELCHPVEEEILIRLRALRGMWIKPGQEPRIFIPNGWSYQIDGCRACMLARVASDMEAVRNLRVVILSRTRTRRKHRARTLMGFVNECINQFTGDQMQEIYTASSELAFGMKAARKACTRAEFQRRGYGNRRGSKTRHHGGPSEKEELDQSHQGILFPRMASLLQIPEHGAAPTPSASCDSQYSMAKEKEGTSPKNNNAENAKIGPDAVDELMEMYRNMGKKKPFSRDTLVRSAMVAPLNIGAKNDKTINELAQLNDQYDRLSLMPNRPPHRVPGPGATSNRSSRDVPVIYQPSPSDYSRTDYHVDSSSDWMDDDCTDSDGNETEDSNSGFQEKSETWTTWDLMVGHHNMI</sequence>
<name>A0A9W9SH01_9EURO</name>
<dbReference type="EMBL" id="JAPZBU010000011">
    <property type="protein sequence ID" value="KAJ5378456.1"/>
    <property type="molecule type" value="Genomic_DNA"/>
</dbReference>
<keyword evidence="3" id="KW-1185">Reference proteome</keyword>
<feature type="compositionally biased region" description="Basic residues" evidence="1">
    <location>
        <begin position="238"/>
        <end position="250"/>
    </location>
</feature>
<evidence type="ECO:0000313" key="3">
    <source>
        <dbReference type="Proteomes" id="UP001147747"/>
    </source>
</evidence>